<accession>A0AAV8QKY0</accession>
<feature type="compositionally biased region" description="Acidic residues" evidence="1">
    <location>
        <begin position="1"/>
        <end position="12"/>
    </location>
</feature>
<evidence type="ECO:0000313" key="3">
    <source>
        <dbReference type="Proteomes" id="UP001222027"/>
    </source>
</evidence>
<feature type="region of interest" description="Disordered" evidence="1">
    <location>
        <begin position="1"/>
        <end position="21"/>
    </location>
</feature>
<reference evidence="2 3" key="1">
    <citation type="submission" date="2022-12" db="EMBL/GenBank/DDBJ databases">
        <title>Chromosome-scale assembly of the Ensete ventricosum genome.</title>
        <authorList>
            <person name="Dussert Y."/>
            <person name="Stocks J."/>
            <person name="Wendawek A."/>
            <person name="Woldeyes F."/>
            <person name="Nichols R.A."/>
            <person name="Borrell J.S."/>
        </authorList>
    </citation>
    <scope>NUCLEOTIDE SEQUENCE [LARGE SCALE GENOMIC DNA]</scope>
    <source>
        <strain evidence="3">cv. Maze</strain>
        <tissue evidence="2">Seeds</tissue>
    </source>
</reference>
<dbReference type="EMBL" id="JAQQAF010000006">
    <property type="protein sequence ID" value="KAJ8479322.1"/>
    <property type="molecule type" value="Genomic_DNA"/>
</dbReference>
<comment type="caution">
    <text evidence="2">The sequence shown here is derived from an EMBL/GenBank/DDBJ whole genome shotgun (WGS) entry which is preliminary data.</text>
</comment>
<name>A0AAV8QKY0_ENSVE</name>
<organism evidence="2 3">
    <name type="scientific">Ensete ventricosum</name>
    <name type="common">Abyssinian banana</name>
    <name type="synonym">Musa ensete</name>
    <dbReference type="NCBI Taxonomy" id="4639"/>
    <lineage>
        <taxon>Eukaryota</taxon>
        <taxon>Viridiplantae</taxon>
        <taxon>Streptophyta</taxon>
        <taxon>Embryophyta</taxon>
        <taxon>Tracheophyta</taxon>
        <taxon>Spermatophyta</taxon>
        <taxon>Magnoliopsida</taxon>
        <taxon>Liliopsida</taxon>
        <taxon>Zingiberales</taxon>
        <taxon>Musaceae</taxon>
        <taxon>Ensete</taxon>
    </lineage>
</organism>
<dbReference type="AlphaFoldDB" id="A0AAV8QKY0"/>
<evidence type="ECO:0000313" key="2">
    <source>
        <dbReference type="EMBL" id="KAJ8479322.1"/>
    </source>
</evidence>
<sequence length="82" mass="8521">MIEWPADDGADAEGERGDEGIDAAVPGCYEFLAAGAAGILAEPAAQVFPSLQKQANLLCGQLQCLAENLMSLKDNAPSKDLD</sequence>
<evidence type="ECO:0000256" key="1">
    <source>
        <dbReference type="SAM" id="MobiDB-lite"/>
    </source>
</evidence>
<protein>
    <submittedName>
        <fullName evidence="2">Uncharacterized protein</fullName>
    </submittedName>
</protein>
<gene>
    <name evidence="2" type="ORF">OPV22_023049</name>
</gene>
<keyword evidence="3" id="KW-1185">Reference proteome</keyword>
<proteinExistence type="predicted"/>
<dbReference type="Proteomes" id="UP001222027">
    <property type="component" value="Unassembled WGS sequence"/>
</dbReference>